<accession>A0A386WUZ9</accession>
<reference evidence="1 2" key="1">
    <citation type="submission" date="2017-10" db="EMBL/GenBank/DDBJ databases">
        <title>Integration of genomic and chemical information greatly accelerates assignment of the full stereostructure of myelolactone, a potent inhibitor of myeloma from a marine-derived Micromonospora.</title>
        <authorList>
            <person name="Kim M.C."/>
            <person name="Machado H."/>
            <person name="Jensen P.R."/>
            <person name="Fenical W."/>
        </authorList>
    </citation>
    <scope>NUCLEOTIDE SEQUENCE [LARGE SCALE GENOMIC DNA]</scope>
    <source>
        <strain evidence="1 2">CNY-010</strain>
    </source>
</reference>
<protein>
    <submittedName>
        <fullName evidence="1">Uncharacterized protein</fullName>
    </submittedName>
</protein>
<name>A0A386WUZ9_9ACTN</name>
<dbReference type="RefSeq" id="WP_244933205.1">
    <property type="nucleotide sequence ID" value="NZ_CP024087.1"/>
</dbReference>
<gene>
    <name evidence="1" type="ORF">CSH63_32315</name>
</gene>
<evidence type="ECO:0000313" key="2">
    <source>
        <dbReference type="Proteomes" id="UP000267804"/>
    </source>
</evidence>
<dbReference type="AlphaFoldDB" id="A0A386WUZ9"/>
<dbReference type="EMBL" id="CP024087">
    <property type="protein sequence ID" value="AYF32041.1"/>
    <property type="molecule type" value="Genomic_DNA"/>
</dbReference>
<proteinExistence type="predicted"/>
<evidence type="ECO:0000313" key="1">
    <source>
        <dbReference type="EMBL" id="AYF32041.1"/>
    </source>
</evidence>
<organism evidence="1 2">
    <name type="scientific">Micromonospora tulbaghiae</name>
    <dbReference type="NCBI Taxonomy" id="479978"/>
    <lineage>
        <taxon>Bacteria</taxon>
        <taxon>Bacillati</taxon>
        <taxon>Actinomycetota</taxon>
        <taxon>Actinomycetes</taxon>
        <taxon>Micromonosporales</taxon>
        <taxon>Micromonosporaceae</taxon>
        <taxon>Micromonospora</taxon>
    </lineage>
</organism>
<dbReference type="Proteomes" id="UP000267804">
    <property type="component" value="Chromosome"/>
</dbReference>
<dbReference type="KEGG" id="mtua:CSH63_32315"/>
<sequence>MITKLFTFGYGQTCPFTGRKLDDHYATITAATEAECTALMVNLFGAGWAFPYDTPEAAGVDRFGLTEHLRLTVGPAADASREAP</sequence>